<accession>A0A6G1LDY2</accession>
<feature type="domain" description="Putative ER transporter 6TM N-terminal" evidence="8">
    <location>
        <begin position="41"/>
        <end position="135"/>
    </location>
</feature>
<dbReference type="PANTHER" id="PTHR37994">
    <property type="entry name" value="ARAE_2_N DOMAIN-CONTAINING PROTEIN-RELATED"/>
    <property type="match status" value="1"/>
</dbReference>
<evidence type="ECO:0000259" key="8">
    <source>
        <dbReference type="Pfam" id="PF10337"/>
    </source>
</evidence>
<keyword evidence="3 6" id="KW-1133">Transmembrane helix</keyword>
<feature type="domain" description="Integral membrane bound transporter" evidence="9">
    <location>
        <begin position="651"/>
        <end position="788"/>
    </location>
</feature>
<feature type="transmembrane region" description="Helical" evidence="6">
    <location>
        <begin position="768"/>
        <end position="791"/>
    </location>
</feature>
<feature type="compositionally biased region" description="Polar residues" evidence="5">
    <location>
        <begin position="278"/>
        <end position="293"/>
    </location>
</feature>
<reference evidence="10" key="1">
    <citation type="journal article" date="2020" name="Stud. Mycol.">
        <title>101 Dothideomycetes genomes: a test case for predicting lifestyles and emergence of pathogens.</title>
        <authorList>
            <person name="Haridas S."/>
            <person name="Albert R."/>
            <person name="Binder M."/>
            <person name="Bloem J."/>
            <person name="Labutti K."/>
            <person name="Salamov A."/>
            <person name="Andreopoulos B."/>
            <person name="Baker S."/>
            <person name="Barry K."/>
            <person name="Bills G."/>
            <person name="Bluhm B."/>
            <person name="Cannon C."/>
            <person name="Castanera R."/>
            <person name="Culley D."/>
            <person name="Daum C."/>
            <person name="Ezra D."/>
            <person name="Gonzalez J."/>
            <person name="Henrissat B."/>
            <person name="Kuo A."/>
            <person name="Liang C."/>
            <person name="Lipzen A."/>
            <person name="Lutzoni F."/>
            <person name="Magnuson J."/>
            <person name="Mondo S."/>
            <person name="Nolan M."/>
            <person name="Ohm R."/>
            <person name="Pangilinan J."/>
            <person name="Park H.-J."/>
            <person name="Ramirez L."/>
            <person name="Alfaro M."/>
            <person name="Sun H."/>
            <person name="Tritt A."/>
            <person name="Yoshinaga Y."/>
            <person name="Zwiers L.-H."/>
            <person name="Turgeon B."/>
            <person name="Goodwin S."/>
            <person name="Spatafora J."/>
            <person name="Crous P."/>
            <person name="Grigoriev I."/>
        </authorList>
    </citation>
    <scope>NUCLEOTIDE SEQUENCE</scope>
    <source>
        <strain evidence="10">CBS 116005</strain>
    </source>
</reference>
<gene>
    <name evidence="10" type="ORF">EJ03DRAFT_349908</name>
</gene>
<evidence type="ECO:0000256" key="5">
    <source>
        <dbReference type="SAM" id="MobiDB-lite"/>
    </source>
</evidence>
<dbReference type="OrthoDB" id="2274698at2759"/>
<dbReference type="GO" id="GO:0016020">
    <property type="term" value="C:membrane"/>
    <property type="evidence" value="ECO:0007669"/>
    <property type="project" value="UniProtKB-SubCell"/>
</dbReference>
<evidence type="ECO:0000313" key="10">
    <source>
        <dbReference type="EMBL" id="KAF2771153.1"/>
    </source>
</evidence>
<dbReference type="Pfam" id="PF13515">
    <property type="entry name" value="FUSC_2"/>
    <property type="match status" value="1"/>
</dbReference>
<keyword evidence="2 6" id="KW-0812">Transmembrane</keyword>
<evidence type="ECO:0000259" key="9">
    <source>
        <dbReference type="Pfam" id="PF13515"/>
    </source>
</evidence>
<evidence type="ECO:0000256" key="6">
    <source>
        <dbReference type="SAM" id="Phobius"/>
    </source>
</evidence>
<feature type="compositionally biased region" description="Polar residues" evidence="5">
    <location>
        <begin position="13"/>
        <end position="29"/>
    </location>
</feature>
<keyword evidence="4 6" id="KW-0472">Membrane</keyword>
<evidence type="ECO:0000259" key="7">
    <source>
        <dbReference type="Pfam" id="PF10334"/>
    </source>
</evidence>
<feature type="transmembrane region" description="Helical" evidence="6">
    <location>
        <begin position="76"/>
        <end position="96"/>
    </location>
</feature>
<dbReference type="InterPro" id="IPR018820">
    <property type="entry name" value="BRE4-related_DUF2421"/>
</dbReference>
<feature type="transmembrane region" description="Helical" evidence="6">
    <location>
        <begin position="173"/>
        <end position="195"/>
    </location>
</feature>
<feature type="domain" description="Putative ER transporter 6TM N-terminal" evidence="8">
    <location>
        <begin position="144"/>
        <end position="377"/>
    </location>
</feature>
<feature type="transmembrane region" description="Helical" evidence="6">
    <location>
        <begin position="657"/>
        <end position="673"/>
    </location>
</feature>
<dbReference type="Proteomes" id="UP000799436">
    <property type="component" value="Unassembled WGS sequence"/>
</dbReference>
<protein>
    <recommendedName>
        <fullName evidence="12">ER transporter 6TM N-terminal domain-containing protein</fullName>
    </recommendedName>
</protein>
<evidence type="ECO:0000256" key="3">
    <source>
        <dbReference type="ARBA" id="ARBA00022989"/>
    </source>
</evidence>
<evidence type="ECO:0000256" key="4">
    <source>
        <dbReference type="ARBA" id="ARBA00023136"/>
    </source>
</evidence>
<dbReference type="InterPro" id="IPR049453">
    <property type="entry name" value="Memb_transporter_dom"/>
</dbReference>
<feature type="transmembrane region" description="Helical" evidence="6">
    <location>
        <begin position="729"/>
        <end position="747"/>
    </location>
</feature>
<evidence type="ECO:0000256" key="1">
    <source>
        <dbReference type="ARBA" id="ARBA00004141"/>
    </source>
</evidence>
<organism evidence="10 11">
    <name type="scientific">Teratosphaeria nubilosa</name>
    <dbReference type="NCBI Taxonomy" id="161662"/>
    <lineage>
        <taxon>Eukaryota</taxon>
        <taxon>Fungi</taxon>
        <taxon>Dikarya</taxon>
        <taxon>Ascomycota</taxon>
        <taxon>Pezizomycotina</taxon>
        <taxon>Dothideomycetes</taxon>
        <taxon>Dothideomycetidae</taxon>
        <taxon>Mycosphaerellales</taxon>
        <taxon>Teratosphaeriaceae</taxon>
        <taxon>Teratosphaeria</taxon>
    </lineage>
</organism>
<feature type="region of interest" description="Disordered" evidence="5">
    <location>
        <begin position="1"/>
        <end position="36"/>
    </location>
</feature>
<dbReference type="EMBL" id="ML995821">
    <property type="protein sequence ID" value="KAF2771153.1"/>
    <property type="molecule type" value="Genomic_DNA"/>
</dbReference>
<feature type="transmembrane region" description="Helical" evidence="6">
    <location>
        <begin position="707"/>
        <end position="723"/>
    </location>
</feature>
<evidence type="ECO:0008006" key="12">
    <source>
        <dbReference type="Google" id="ProtNLM"/>
    </source>
</evidence>
<feature type="transmembrane region" description="Helical" evidence="6">
    <location>
        <begin position="207"/>
        <end position="226"/>
    </location>
</feature>
<evidence type="ECO:0000256" key="2">
    <source>
        <dbReference type="ARBA" id="ARBA00022692"/>
    </source>
</evidence>
<dbReference type="Pfam" id="PF10334">
    <property type="entry name" value="BRE4"/>
    <property type="match status" value="1"/>
</dbReference>
<feature type="region of interest" description="Disordered" evidence="5">
    <location>
        <begin position="272"/>
        <end position="293"/>
    </location>
</feature>
<keyword evidence="11" id="KW-1185">Reference proteome</keyword>
<feature type="transmembrane region" description="Helical" evidence="6">
    <location>
        <begin position="148"/>
        <end position="166"/>
    </location>
</feature>
<evidence type="ECO:0000313" key="11">
    <source>
        <dbReference type="Proteomes" id="UP000799436"/>
    </source>
</evidence>
<dbReference type="PANTHER" id="PTHR37994:SF4">
    <property type="entry name" value="ER TRANSPORTER 6TM N-TERMINAL DOMAIN-CONTAINING PROTEIN-RELATED"/>
    <property type="match status" value="1"/>
</dbReference>
<dbReference type="Pfam" id="PF10337">
    <property type="entry name" value="ArAE_2_N"/>
    <property type="match status" value="2"/>
</dbReference>
<comment type="subcellular location">
    <subcellularLocation>
        <location evidence="1">Membrane</location>
        <topology evidence="1">Multi-pass membrane protein</topology>
    </subcellularLocation>
</comment>
<name>A0A6G1LDY2_9PEZI</name>
<proteinExistence type="predicted"/>
<feature type="transmembrane region" description="Helical" evidence="6">
    <location>
        <begin position="108"/>
        <end position="128"/>
    </location>
</feature>
<feature type="domain" description="DUF2421" evidence="7">
    <location>
        <begin position="792"/>
        <end position="961"/>
    </location>
</feature>
<feature type="transmembrane region" description="Helical" evidence="6">
    <location>
        <begin position="679"/>
        <end position="700"/>
    </location>
</feature>
<feature type="compositionally biased region" description="Basic and acidic residues" evidence="5">
    <location>
        <begin position="1"/>
        <end position="10"/>
    </location>
</feature>
<feature type="transmembrane region" description="Helical" evidence="6">
    <location>
        <begin position="626"/>
        <end position="645"/>
    </location>
</feature>
<sequence>MARESTKQDTLKPAQSHTTRNTNRQQSADQQPPQKPSKLKQIWTKIGLDFPTVAVMFKGSLGPTIALAMYQSNAVATQYSTLGYLVAIMTVLSMPIMPRGKFIQNMSLLVLAVCLAAAVNLLALFSAVEARAHTTAPGQPLSGYNSSASAVLAIWLMVQVFCINTLKAAKPQFMFPAIVYSIFTIVSLTSGVQFATMTTVYSFMKRILEAFLTGFGLSTGVHSLVLPTSSRMIVFKEITGYLMSLKSMLEAQTEYMASLENIDPVENARKQEAIAKSGKNSRTSNGNEPSVSPLTTPAALKLKGFLDNTLAVQAKLQGDITPAKREFAIGKLESHDLTELWKLLRMVFIPIFGLTASIDILQRRAAVFDLCHEGATEEQRADQKNMLEHVHFLMKELHKPFEEMTGSIAGAIMHVLLTLELVKPSKRKPGDEESQGEQTTAPGTMGFAEGLKREISRFDELRRKTLNDWCSEHGIDLPKDFFETTFLKTSGVMLHEQNENLRERSQRQLFFALYLEYLLWRCGVAVLDLVLFADKRKAEGGLKKSKLIFPGSKTLYKWLKSVVGREDFNKETSYMADMDSATAESIFLGKDFGRRRDPEHLAPQNLGERIGEAIRLIPKFFRSDHAAFGFRVVCATMSIGIIAFLEASQTWFLTNRLLWAMIMVAISTSPGAGQSTLNFVLRILGSVIAMIGAYIIWYIVDGHTAGALVFLWLWIFCAFYFVMKFPKMVIVAILSLVTAILIIGYELQVKKLGKAVSESNGQPAYPTYVLAPYRLATVTGGLFVAWIWTIFPYPVSESSMIREDLGATLYLLSNFYSIVHETVTARVKGTDGDEGIKGTHAFNLNKARNAVFAKILLLLNNLKSNSAFSRFQIRVGGRFPIETYQEIIQISERIAQNIALIGYASGTFSVNNRGAETSEWSNDFRRLLKSIGTTSHRVTSALALMSSSITSGQPLPPYLEMPKPFKLSERLETIDPAMLGLQHAAEIEYSAFAVLQLCARNITIDLEALRSSVQSLVGVTDFSFHAVSSNEATRSNDSSVESTDEKQKSA</sequence>
<dbReference type="AlphaFoldDB" id="A0A6G1LDY2"/>
<feature type="region of interest" description="Disordered" evidence="5">
    <location>
        <begin position="426"/>
        <end position="446"/>
    </location>
</feature>
<dbReference type="InterPro" id="IPR018823">
    <property type="entry name" value="ArAE_2_N"/>
</dbReference>